<reference evidence="2" key="1">
    <citation type="journal article" date="2022" name="bioRxiv">
        <title>Sequencing and chromosome-scale assembly of the giantPleurodeles waltlgenome.</title>
        <authorList>
            <person name="Brown T."/>
            <person name="Elewa A."/>
            <person name="Iarovenko S."/>
            <person name="Subramanian E."/>
            <person name="Araus A.J."/>
            <person name="Petzold A."/>
            <person name="Susuki M."/>
            <person name="Suzuki K.-i.T."/>
            <person name="Hayashi T."/>
            <person name="Toyoda A."/>
            <person name="Oliveira C."/>
            <person name="Osipova E."/>
            <person name="Leigh N.D."/>
            <person name="Simon A."/>
            <person name="Yun M.H."/>
        </authorList>
    </citation>
    <scope>NUCLEOTIDE SEQUENCE</scope>
    <source>
        <strain evidence="2">20211129_DDA</strain>
        <tissue evidence="2">Liver</tissue>
    </source>
</reference>
<evidence type="ECO:0000313" key="3">
    <source>
        <dbReference type="Proteomes" id="UP001066276"/>
    </source>
</evidence>
<accession>A0AAV7Q6P6</accession>
<feature type="compositionally biased region" description="Gly residues" evidence="1">
    <location>
        <begin position="68"/>
        <end position="79"/>
    </location>
</feature>
<name>A0AAV7Q6P6_PLEWA</name>
<feature type="compositionally biased region" description="Pro residues" evidence="1">
    <location>
        <begin position="44"/>
        <end position="63"/>
    </location>
</feature>
<comment type="caution">
    <text evidence="2">The sequence shown here is derived from an EMBL/GenBank/DDBJ whole genome shotgun (WGS) entry which is preliminary data.</text>
</comment>
<keyword evidence="3" id="KW-1185">Reference proteome</keyword>
<dbReference type="AlphaFoldDB" id="A0AAV7Q6P6"/>
<dbReference type="Proteomes" id="UP001066276">
    <property type="component" value="Chromosome 6"/>
</dbReference>
<protein>
    <submittedName>
        <fullName evidence="2">Uncharacterized protein</fullName>
    </submittedName>
</protein>
<sequence length="98" mass="9966">MSGQTRAPQAVRHPKAVKPPPVPSLLGARATPLPPPQHKHEPLAAPPPPRPVMRVPRPCPYLPRPGGAVSGAQGGGGDPGWLQAGPLSPQLRGAASPA</sequence>
<organism evidence="2 3">
    <name type="scientific">Pleurodeles waltl</name>
    <name type="common">Iberian ribbed newt</name>
    <dbReference type="NCBI Taxonomy" id="8319"/>
    <lineage>
        <taxon>Eukaryota</taxon>
        <taxon>Metazoa</taxon>
        <taxon>Chordata</taxon>
        <taxon>Craniata</taxon>
        <taxon>Vertebrata</taxon>
        <taxon>Euteleostomi</taxon>
        <taxon>Amphibia</taxon>
        <taxon>Batrachia</taxon>
        <taxon>Caudata</taxon>
        <taxon>Salamandroidea</taxon>
        <taxon>Salamandridae</taxon>
        <taxon>Pleurodelinae</taxon>
        <taxon>Pleurodeles</taxon>
    </lineage>
</organism>
<gene>
    <name evidence="2" type="ORF">NDU88_001632</name>
</gene>
<proteinExistence type="predicted"/>
<evidence type="ECO:0000313" key="2">
    <source>
        <dbReference type="EMBL" id="KAJ1135187.1"/>
    </source>
</evidence>
<evidence type="ECO:0000256" key="1">
    <source>
        <dbReference type="SAM" id="MobiDB-lite"/>
    </source>
</evidence>
<dbReference type="EMBL" id="JANPWB010000010">
    <property type="protein sequence ID" value="KAJ1135187.1"/>
    <property type="molecule type" value="Genomic_DNA"/>
</dbReference>
<feature type="region of interest" description="Disordered" evidence="1">
    <location>
        <begin position="1"/>
        <end position="98"/>
    </location>
</feature>